<dbReference type="FunFam" id="3.90.1800.10:FF:000001">
    <property type="entry name" value="DNA-directed RNA polymerase subunit beta"/>
    <property type="match status" value="1"/>
</dbReference>
<evidence type="ECO:0000256" key="4">
    <source>
        <dbReference type="ARBA" id="ARBA00022695"/>
    </source>
</evidence>
<accession>A0A7C1AVM6</accession>
<dbReference type="PROSITE" id="PS01166">
    <property type="entry name" value="RNA_POL_BETA"/>
    <property type="match status" value="1"/>
</dbReference>
<dbReference type="GO" id="GO:0006351">
    <property type="term" value="P:DNA-templated transcription"/>
    <property type="evidence" value="ECO:0007669"/>
    <property type="project" value="InterPro"/>
</dbReference>
<sequence length="638" mass="72065">VEYVDGTRIVVRASEPDEEGSLVDIYRLMKFQRSNQNTCFNQKPLVRHGDVVKKGQIIADGPSTDHGELALGRNVMVAFMSWGGYNFEDSILVSERIVQDDVYTSIHIEEFEVLARDTKLGREEITRDIPNVGEEALKNLDESGIVRIGAYVKPNDILVGKVTPKGETQLSPEERLLRAIFGEKASDVKDTSLRVPPGVEGIVIDARVFSRRGIEKDQRTQKIEDAEVAKIQKDMRDEVEIIRRMAVKELIRLLDGKTSASTVKDGDTVYLKKGDAFTEEILADMSPFMWRKIVPAEDPELSERVAKIYDNYQKQVERVRDLFEKKIEKIRSGDELPPGVLKMVKVYVAVKRKLQVGDKMAGRHGNKGVVSRILPVEDMPYFADGTPVDIVLNPLGVPSRMNVGQILETHLGWAARELGRQIAQMLEEFKERETIEQKLRRIYNNLEFDKYFKDASDEELKSLIPQFEEGIHVASPVFDGAKEKEIVEFLKEAGLPETGQTILYDGRTGEPFDTPITVGVMYMLKLHHLVDDKIHARSIGPYSLVTQQPLGGKAQFGGQRLGEMEVWTMEAYGAAYALQEFLTVKSDDVPGRTRMYEKIVKGDNTLEAGIPESFKVMMKELQALALDFRLLEDVDEED</sequence>
<feature type="domain" description="RNA polymerase Rpb2" evidence="8">
    <location>
        <begin position="557"/>
        <end position="631"/>
    </location>
</feature>
<organism evidence="9">
    <name type="scientific">Thermodesulforhabdus norvegica</name>
    <dbReference type="NCBI Taxonomy" id="39841"/>
    <lineage>
        <taxon>Bacteria</taxon>
        <taxon>Pseudomonadati</taxon>
        <taxon>Thermodesulfobacteriota</taxon>
        <taxon>Syntrophobacteria</taxon>
        <taxon>Syntrophobacterales</taxon>
        <taxon>Thermodesulforhabdaceae</taxon>
        <taxon>Thermodesulforhabdus</taxon>
    </lineage>
</organism>
<dbReference type="NCBIfam" id="TIGR02013">
    <property type="entry name" value="rpoB"/>
    <property type="match status" value="1"/>
</dbReference>
<keyword evidence="4 9" id="KW-0548">Nucleotidyltransferase</keyword>
<evidence type="ECO:0000256" key="5">
    <source>
        <dbReference type="ARBA" id="ARBA00023163"/>
    </source>
</evidence>
<comment type="caution">
    <text evidence="9">The sequence shown here is derived from an EMBL/GenBank/DDBJ whole genome shotgun (WGS) entry which is preliminary data.</text>
</comment>
<feature type="domain" description="DNA-directed RNA polymerase subunit 2 hybrid-binding" evidence="7">
    <location>
        <begin position="1"/>
        <end position="555"/>
    </location>
</feature>
<evidence type="ECO:0000259" key="7">
    <source>
        <dbReference type="Pfam" id="PF00562"/>
    </source>
</evidence>
<dbReference type="CDD" id="cd00653">
    <property type="entry name" value="RNA_pol_B_RPB2"/>
    <property type="match status" value="1"/>
</dbReference>
<gene>
    <name evidence="9" type="primary">rpoB</name>
    <name evidence="9" type="ORF">ENG14_02510</name>
</gene>
<feature type="non-terminal residue" evidence="9">
    <location>
        <position position="1"/>
    </location>
</feature>
<dbReference type="GO" id="GO:0003677">
    <property type="term" value="F:DNA binding"/>
    <property type="evidence" value="ECO:0007669"/>
    <property type="project" value="InterPro"/>
</dbReference>
<comment type="catalytic activity">
    <reaction evidence="6">
        <text>RNA(n) + a ribonucleoside 5'-triphosphate = RNA(n+1) + diphosphate</text>
        <dbReference type="Rhea" id="RHEA:21248"/>
        <dbReference type="Rhea" id="RHEA-COMP:14527"/>
        <dbReference type="Rhea" id="RHEA-COMP:17342"/>
        <dbReference type="ChEBI" id="CHEBI:33019"/>
        <dbReference type="ChEBI" id="CHEBI:61557"/>
        <dbReference type="ChEBI" id="CHEBI:140395"/>
        <dbReference type="EC" id="2.7.7.6"/>
    </reaction>
</comment>
<dbReference type="GO" id="GO:0000428">
    <property type="term" value="C:DNA-directed RNA polymerase complex"/>
    <property type="evidence" value="ECO:0007669"/>
    <property type="project" value="UniProtKB-KW"/>
</dbReference>
<evidence type="ECO:0000256" key="2">
    <source>
        <dbReference type="ARBA" id="ARBA00022478"/>
    </source>
</evidence>
<name>A0A7C1AVM6_9BACT</name>
<dbReference type="GO" id="GO:0032549">
    <property type="term" value="F:ribonucleoside binding"/>
    <property type="evidence" value="ECO:0007669"/>
    <property type="project" value="InterPro"/>
</dbReference>
<dbReference type="GO" id="GO:0003899">
    <property type="term" value="F:DNA-directed RNA polymerase activity"/>
    <property type="evidence" value="ECO:0007669"/>
    <property type="project" value="UniProtKB-EC"/>
</dbReference>
<dbReference type="Proteomes" id="UP000886355">
    <property type="component" value="Unassembled WGS sequence"/>
</dbReference>
<keyword evidence="2 9" id="KW-0240">DNA-directed RNA polymerase</keyword>
<dbReference type="PANTHER" id="PTHR20856">
    <property type="entry name" value="DNA-DIRECTED RNA POLYMERASE I SUBUNIT 2"/>
    <property type="match status" value="1"/>
</dbReference>
<dbReference type="Pfam" id="PF00562">
    <property type="entry name" value="RNA_pol_Rpb2_6"/>
    <property type="match status" value="1"/>
</dbReference>
<protein>
    <recommendedName>
        <fullName evidence="1">DNA-directed RNA polymerase</fullName>
        <ecNumber evidence="1">2.7.7.6</ecNumber>
    </recommendedName>
</protein>
<dbReference type="Pfam" id="PF04560">
    <property type="entry name" value="RNA_pol_Rpb2_7"/>
    <property type="match status" value="1"/>
</dbReference>
<reference evidence="9" key="1">
    <citation type="journal article" date="2020" name="mSystems">
        <title>Genome- and Community-Level Interaction Insights into Carbon Utilization and Element Cycling Functions of Hydrothermarchaeota in Hydrothermal Sediment.</title>
        <authorList>
            <person name="Zhou Z."/>
            <person name="Liu Y."/>
            <person name="Xu W."/>
            <person name="Pan J."/>
            <person name="Luo Z.H."/>
            <person name="Li M."/>
        </authorList>
    </citation>
    <scope>NUCLEOTIDE SEQUENCE [LARGE SCALE GENOMIC DNA]</scope>
    <source>
        <strain evidence="9">HyVt-19</strain>
    </source>
</reference>
<dbReference type="AlphaFoldDB" id="A0A7C1AVM6"/>
<evidence type="ECO:0000259" key="8">
    <source>
        <dbReference type="Pfam" id="PF04560"/>
    </source>
</evidence>
<dbReference type="Gene3D" id="3.90.1800.10">
    <property type="entry name" value="RNA polymerase alpha subunit dimerisation domain"/>
    <property type="match status" value="1"/>
</dbReference>
<evidence type="ECO:0000313" key="9">
    <source>
        <dbReference type="EMBL" id="HDL89758.1"/>
    </source>
</evidence>
<dbReference type="InterPro" id="IPR014724">
    <property type="entry name" value="RNA_pol_RPB2_OB-fold"/>
</dbReference>
<dbReference type="InterPro" id="IPR007641">
    <property type="entry name" value="RNA_pol_Rpb2_7"/>
</dbReference>
<keyword evidence="5" id="KW-0804">Transcription</keyword>
<dbReference type="InterPro" id="IPR037033">
    <property type="entry name" value="DNA-dir_RNAP_su2_hyb_sf"/>
</dbReference>
<keyword evidence="3 9" id="KW-0808">Transferase</keyword>
<dbReference type="EMBL" id="DQZW01000118">
    <property type="protein sequence ID" value="HDL89758.1"/>
    <property type="molecule type" value="Genomic_DNA"/>
</dbReference>
<dbReference type="InterPro" id="IPR007120">
    <property type="entry name" value="DNA-dir_RNAP_su2_dom"/>
</dbReference>
<dbReference type="Gene3D" id="2.40.270.10">
    <property type="entry name" value="DNA-directed RNA polymerase, subunit 2, domain 6"/>
    <property type="match status" value="2"/>
</dbReference>
<dbReference type="Gene3D" id="2.40.50.150">
    <property type="match status" value="1"/>
</dbReference>
<evidence type="ECO:0000256" key="3">
    <source>
        <dbReference type="ARBA" id="ARBA00022679"/>
    </source>
</evidence>
<dbReference type="InterPro" id="IPR007121">
    <property type="entry name" value="RNA_pol_bsu_CS"/>
</dbReference>
<evidence type="ECO:0000256" key="1">
    <source>
        <dbReference type="ARBA" id="ARBA00012418"/>
    </source>
</evidence>
<proteinExistence type="predicted"/>
<dbReference type="EC" id="2.7.7.6" evidence="1"/>
<dbReference type="InterPro" id="IPR010243">
    <property type="entry name" value="RNA_pol_bsu_bac"/>
</dbReference>
<dbReference type="SUPFAM" id="SSF64484">
    <property type="entry name" value="beta and beta-prime subunits of DNA dependent RNA-polymerase"/>
    <property type="match status" value="1"/>
</dbReference>
<evidence type="ECO:0000256" key="6">
    <source>
        <dbReference type="ARBA" id="ARBA00048552"/>
    </source>
</evidence>
<dbReference type="InterPro" id="IPR015712">
    <property type="entry name" value="DNA-dir_RNA_pol_su2"/>
</dbReference>
<dbReference type="Gene3D" id="2.40.50.100">
    <property type="match status" value="1"/>
</dbReference>